<dbReference type="SMART" id="SM00320">
    <property type="entry name" value="WD40"/>
    <property type="match status" value="3"/>
</dbReference>
<evidence type="ECO:0000256" key="1">
    <source>
        <dbReference type="ARBA" id="ARBA00022574"/>
    </source>
</evidence>
<dbReference type="InterPro" id="IPR036322">
    <property type="entry name" value="WD40_repeat_dom_sf"/>
</dbReference>
<gene>
    <name evidence="5" type="ORF">B0H15DRAFT_800699</name>
</gene>
<proteinExistence type="predicted"/>
<evidence type="ECO:0000313" key="6">
    <source>
        <dbReference type="Proteomes" id="UP001222325"/>
    </source>
</evidence>
<dbReference type="PROSITE" id="PS50082">
    <property type="entry name" value="WD_REPEATS_2"/>
    <property type="match status" value="1"/>
</dbReference>
<dbReference type="SUPFAM" id="SSF50978">
    <property type="entry name" value="WD40 repeat-like"/>
    <property type="match status" value="1"/>
</dbReference>
<reference evidence="5" key="1">
    <citation type="submission" date="2023-03" db="EMBL/GenBank/DDBJ databases">
        <title>Massive genome expansion in bonnet fungi (Mycena s.s.) driven by repeated elements and novel gene families across ecological guilds.</title>
        <authorList>
            <consortium name="Lawrence Berkeley National Laboratory"/>
            <person name="Harder C.B."/>
            <person name="Miyauchi S."/>
            <person name="Viragh M."/>
            <person name="Kuo A."/>
            <person name="Thoen E."/>
            <person name="Andreopoulos B."/>
            <person name="Lu D."/>
            <person name="Skrede I."/>
            <person name="Drula E."/>
            <person name="Henrissat B."/>
            <person name="Morin E."/>
            <person name="Kohler A."/>
            <person name="Barry K."/>
            <person name="LaButti K."/>
            <person name="Morin E."/>
            <person name="Salamov A."/>
            <person name="Lipzen A."/>
            <person name="Mereny Z."/>
            <person name="Hegedus B."/>
            <person name="Baldrian P."/>
            <person name="Stursova M."/>
            <person name="Weitz H."/>
            <person name="Taylor A."/>
            <person name="Grigoriev I.V."/>
            <person name="Nagy L.G."/>
            <person name="Martin F."/>
            <person name="Kauserud H."/>
        </authorList>
    </citation>
    <scope>NUCLEOTIDE SEQUENCE</scope>
    <source>
        <strain evidence="5">CBHHK173m</strain>
    </source>
</reference>
<feature type="transmembrane region" description="Helical" evidence="4">
    <location>
        <begin position="301"/>
        <end position="326"/>
    </location>
</feature>
<dbReference type="InterPro" id="IPR015943">
    <property type="entry name" value="WD40/YVTN_repeat-like_dom_sf"/>
</dbReference>
<feature type="repeat" description="WD" evidence="3">
    <location>
        <begin position="17"/>
        <end position="57"/>
    </location>
</feature>
<comment type="caution">
    <text evidence="5">The sequence shown here is derived from an EMBL/GenBank/DDBJ whole genome shotgun (WGS) entry which is preliminary data.</text>
</comment>
<evidence type="ECO:0000313" key="5">
    <source>
        <dbReference type="EMBL" id="KAJ7088727.1"/>
    </source>
</evidence>
<dbReference type="EMBL" id="JARJCN010000025">
    <property type="protein sequence ID" value="KAJ7088727.1"/>
    <property type="molecule type" value="Genomic_DNA"/>
</dbReference>
<protein>
    <submittedName>
        <fullName evidence="5">WD40-repeat-containing domain protein</fullName>
    </submittedName>
</protein>
<keyword evidence="2" id="KW-0677">Repeat</keyword>
<accession>A0AAD6U863</accession>
<organism evidence="5 6">
    <name type="scientific">Mycena belliarum</name>
    <dbReference type="NCBI Taxonomy" id="1033014"/>
    <lineage>
        <taxon>Eukaryota</taxon>
        <taxon>Fungi</taxon>
        <taxon>Dikarya</taxon>
        <taxon>Basidiomycota</taxon>
        <taxon>Agaricomycotina</taxon>
        <taxon>Agaricomycetes</taxon>
        <taxon>Agaricomycetidae</taxon>
        <taxon>Agaricales</taxon>
        <taxon>Marasmiineae</taxon>
        <taxon>Mycenaceae</taxon>
        <taxon>Mycena</taxon>
    </lineage>
</organism>
<dbReference type="Proteomes" id="UP001222325">
    <property type="component" value="Unassembled WGS sequence"/>
</dbReference>
<keyword evidence="4" id="KW-1133">Transmembrane helix</keyword>
<keyword evidence="4" id="KW-0812">Transmembrane</keyword>
<name>A0AAD6U863_9AGAR</name>
<dbReference type="AlphaFoldDB" id="A0AAD6U863"/>
<keyword evidence="1 3" id="KW-0853">WD repeat</keyword>
<dbReference type="Gene3D" id="2.130.10.10">
    <property type="entry name" value="YVTN repeat-like/Quinoprotein amine dehydrogenase"/>
    <property type="match status" value="2"/>
</dbReference>
<dbReference type="PANTHER" id="PTHR19848:SF8">
    <property type="entry name" value="F-BOX AND WD REPEAT DOMAIN CONTAINING 7"/>
    <property type="match status" value="1"/>
</dbReference>
<keyword evidence="6" id="KW-1185">Reference proteome</keyword>
<keyword evidence="4" id="KW-0472">Membrane</keyword>
<dbReference type="Pfam" id="PF00400">
    <property type="entry name" value="WD40"/>
    <property type="match status" value="1"/>
</dbReference>
<dbReference type="PANTHER" id="PTHR19848">
    <property type="entry name" value="WD40 REPEAT PROTEIN"/>
    <property type="match status" value="1"/>
</dbReference>
<sequence>MQDHHAHSVDYRLRYKLAGHSGSVLSIAVREDGKYVASGGSDGTRVWDLATQQQVRVPAWSDIRGASTVLLWIKREDDVREALITGTQGGYLLCWRQEDLPAEISGLDFDPESNRLAVCHRGGVVQIFTLNAEFAMEVVFSDTIPSCVPRAVAFGIGETRNGGPSAWSLGCQISGVALDVAKNVLCINDPSIGVRLYRLAEKQEVKSLRVPVKKFRRVRQVCLADGNTAIVSGSDHGLVYVHDRRSGDVTTKLKVHPNEWIQTVAASDISGVSTIFAAQSRDISGPNNIFVWRKNAINLRFFARIAANVQFLFKLVVVLIAAAAVWEKLIGRYVFIPFM</sequence>
<dbReference type="InterPro" id="IPR001680">
    <property type="entry name" value="WD40_rpt"/>
</dbReference>
<evidence type="ECO:0000256" key="3">
    <source>
        <dbReference type="PROSITE-ProRule" id="PRU00221"/>
    </source>
</evidence>
<evidence type="ECO:0000256" key="2">
    <source>
        <dbReference type="ARBA" id="ARBA00022737"/>
    </source>
</evidence>
<evidence type="ECO:0000256" key="4">
    <source>
        <dbReference type="SAM" id="Phobius"/>
    </source>
</evidence>